<evidence type="ECO:0000256" key="4">
    <source>
        <dbReference type="ARBA" id="ARBA00022729"/>
    </source>
</evidence>
<dbReference type="Gene3D" id="3.10.105.10">
    <property type="entry name" value="Dipeptide-binding Protein, Domain 3"/>
    <property type="match status" value="1"/>
</dbReference>
<comment type="subcellular location">
    <subcellularLocation>
        <location evidence="1">Periplasm</location>
    </subcellularLocation>
</comment>
<dbReference type="InterPro" id="IPR000914">
    <property type="entry name" value="SBP_5_dom"/>
</dbReference>
<dbReference type="STRING" id="1122125.GCA_000423185_03412"/>
<dbReference type="PANTHER" id="PTHR30290">
    <property type="entry name" value="PERIPLASMIC BINDING COMPONENT OF ABC TRANSPORTER"/>
    <property type="match status" value="1"/>
</dbReference>
<reference evidence="8" key="1">
    <citation type="submission" date="2017-05" db="EMBL/GenBank/DDBJ databases">
        <authorList>
            <person name="Macchi M."/>
            <person name="Festa S."/>
            <person name="Coppotelli B.M."/>
            <person name="Morelli I.S."/>
        </authorList>
    </citation>
    <scope>NUCLEOTIDE SEQUENCE [LARGE SCALE GENOMIC DNA]</scope>
    <source>
        <strain evidence="8">I</strain>
    </source>
</reference>
<dbReference type="Pfam" id="PF00496">
    <property type="entry name" value="SBP_bac_5"/>
    <property type="match status" value="1"/>
</dbReference>
<evidence type="ECO:0000256" key="2">
    <source>
        <dbReference type="ARBA" id="ARBA00005695"/>
    </source>
</evidence>
<dbReference type="AlphaFoldDB" id="A0A211ZUQ1"/>
<dbReference type="PROSITE" id="PS01040">
    <property type="entry name" value="SBP_BACTERIAL_5"/>
    <property type="match status" value="1"/>
</dbReference>
<dbReference type="GO" id="GO:0030288">
    <property type="term" value="C:outer membrane-bounded periplasmic space"/>
    <property type="evidence" value="ECO:0007669"/>
    <property type="project" value="UniProtKB-ARBA"/>
</dbReference>
<dbReference type="InterPro" id="IPR023765">
    <property type="entry name" value="SBP_5_CS"/>
</dbReference>
<keyword evidence="8" id="KW-1185">Reference proteome</keyword>
<keyword evidence="3" id="KW-0813">Transport</keyword>
<evidence type="ECO:0000256" key="5">
    <source>
        <dbReference type="SAM" id="SignalP"/>
    </source>
</evidence>
<name>A0A211ZUQ1_9PROT</name>
<organism evidence="7 8">
    <name type="scientific">Inquilinus limosus</name>
    <dbReference type="NCBI Taxonomy" id="171674"/>
    <lineage>
        <taxon>Bacteria</taxon>
        <taxon>Pseudomonadati</taxon>
        <taxon>Pseudomonadota</taxon>
        <taxon>Alphaproteobacteria</taxon>
        <taxon>Rhodospirillales</taxon>
        <taxon>Rhodospirillaceae</taxon>
        <taxon>Inquilinus</taxon>
    </lineage>
</organism>
<dbReference type="GO" id="GO:0015833">
    <property type="term" value="P:peptide transport"/>
    <property type="evidence" value="ECO:0007669"/>
    <property type="project" value="TreeGrafter"/>
</dbReference>
<accession>A0A211ZUQ1</accession>
<dbReference type="PANTHER" id="PTHR30290:SF9">
    <property type="entry name" value="OLIGOPEPTIDE-BINDING PROTEIN APPA"/>
    <property type="match status" value="1"/>
</dbReference>
<dbReference type="InterPro" id="IPR030678">
    <property type="entry name" value="Peptide/Ni-bd"/>
</dbReference>
<sequence length="548" mass="59873">MQDAHSQRGLPVEHWATCAAALLLLATSAASAKDLTIGQAAEPSAADPHYHDVSSNNALALHIFSALGVSDANNATKPDLAKSWKAEDDHSWVFKLRDDVKFSDGSDFNADDVIFTFCRVMNNEGSVNASFSDEVRNFASVEAPDPYTLRITTKAVEPLLPELVAEIAILSEGIVQHGKITFDLANKCGVTGPWPTVDDFNSGKDAIGTGPFLLDKYEHGSGITLSRNPHYFGKAPEWDHVKFVPVPSDGPRLAGLLSGDYDFIDAPAARDIAQIKQRDDLAYASKESSRVIFLQMDIGRDKSPFIETKTGANPFQDERVRKAMSMAIDRKAIVSRIMDGFAEPAYQFVPSTMFGALPDPQPLPYDPARAKALLAEAGYPDGFDITLHATNNRYINDSQVAQAVAQFLTRVGIRTKLDAMTSSIFFTRRAKREFSFAMGGWGSTSGGAASFLRQYVTTDNDSLGIGASNYGAWSDPDFDKVLIQAIGTVDEAKRAELLRQATQMAMDKLGFIPLHFESSLWAFRKGLHYEGRMDQYTLAQDITTAASD</sequence>
<protein>
    <submittedName>
        <fullName evidence="7">Transporter</fullName>
    </submittedName>
</protein>
<gene>
    <name evidence="7" type="ORF">BWR60_00260</name>
</gene>
<dbReference type="OrthoDB" id="9803988at2"/>
<evidence type="ECO:0000256" key="1">
    <source>
        <dbReference type="ARBA" id="ARBA00004418"/>
    </source>
</evidence>
<dbReference type="GO" id="GO:0043190">
    <property type="term" value="C:ATP-binding cassette (ABC) transporter complex"/>
    <property type="evidence" value="ECO:0007669"/>
    <property type="project" value="InterPro"/>
</dbReference>
<dbReference type="Gene3D" id="3.90.76.10">
    <property type="entry name" value="Dipeptide-binding Protein, Domain 1"/>
    <property type="match status" value="1"/>
</dbReference>
<comment type="similarity">
    <text evidence="2">Belongs to the bacterial solute-binding protein 5 family.</text>
</comment>
<evidence type="ECO:0000256" key="3">
    <source>
        <dbReference type="ARBA" id="ARBA00022448"/>
    </source>
</evidence>
<dbReference type="PIRSF" id="PIRSF002741">
    <property type="entry name" value="MppA"/>
    <property type="match status" value="1"/>
</dbReference>
<feature type="signal peptide" evidence="5">
    <location>
        <begin position="1"/>
        <end position="32"/>
    </location>
</feature>
<dbReference type="EMBL" id="NHON01000001">
    <property type="protein sequence ID" value="OWJ69021.1"/>
    <property type="molecule type" value="Genomic_DNA"/>
</dbReference>
<feature type="domain" description="Solute-binding protein family 5" evidence="6">
    <location>
        <begin position="77"/>
        <end position="461"/>
    </location>
</feature>
<comment type="caution">
    <text evidence="7">The sequence shown here is derived from an EMBL/GenBank/DDBJ whole genome shotgun (WGS) entry which is preliminary data.</text>
</comment>
<dbReference type="Proteomes" id="UP000196655">
    <property type="component" value="Unassembled WGS sequence"/>
</dbReference>
<keyword evidence="4 5" id="KW-0732">Signal</keyword>
<dbReference type="Gene3D" id="3.40.190.10">
    <property type="entry name" value="Periplasmic binding protein-like II"/>
    <property type="match status" value="1"/>
</dbReference>
<proteinExistence type="inferred from homology"/>
<evidence type="ECO:0000313" key="7">
    <source>
        <dbReference type="EMBL" id="OWJ69021.1"/>
    </source>
</evidence>
<dbReference type="CDD" id="cd08498">
    <property type="entry name" value="PBP2_NikA_DppA_OppA_like_2"/>
    <property type="match status" value="1"/>
</dbReference>
<evidence type="ECO:0000259" key="6">
    <source>
        <dbReference type="Pfam" id="PF00496"/>
    </source>
</evidence>
<dbReference type="SUPFAM" id="SSF53850">
    <property type="entry name" value="Periplasmic binding protein-like II"/>
    <property type="match status" value="1"/>
</dbReference>
<dbReference type="GO" id="GO:1904680">
    <property type="term" value="F:peptide transmembrane transporter activity"/>
    <property type="evidence" value="ECO:0007669"/>
    <property type="project" value="TreeGrafter"/>
</dbReference>
<dbReference type="InterPro" id="IPR039424">
    <property type="entry name" value="SBP_5"/>
</dbReference>
<feature type="chain" id="PRO_5012374557" evidence="5">
    <location>
        <begin position="33"/>
        <end position="548"/>
    </location>
</feature>
<evidence type="ECO:0000313" key="8">
    <source>
        <dbReference type="Proteomes" id="UP000196655"/>
    </source>
</evidence>